<organism evidence="5 6">
    <name type="scientific">Mycolicibacterium fluoranthenivorans</name>
    <dbReference type="NCBI Taxonomy" id="258505"/>
    <lineage>
        <taxon>Bacteria</taxon>
        <taxon>Bacillati</taxon>
        <taxon>Actinomycetota</taxon>
        <taxon>Actinomycetes</taxon>
        <taxon>Mycobacteriales</taxon>
        <taxon>Mycobacteriaceae</taxon>
        <taxon>Mycolicibacterium</taxon>
    </lineage>
</organism>
<keyword evidence="3" id="KW-0732">Signal</keyword>
<reference evidence="6" key="1">
    <citation type="submission" date="2016-10" db="EMBL/GenBank/DDBJ databases">
        <authorList>
            <person name="Varghese N."/>
            <person name="Submissions S."/>
        </authorList>
    </citation>
    <scope>NUCLEOTIDE SEQUENCE [LARGE SCALE GENOMIC DNA]</scope>
    <source>
        <strain evidence="6">UNC267MFSha1.1M11</strain>
    </source>
</reference>
<evidence type="ECO:0000256" key="2">
    <source>
        <dbReference type="PROSITE-ProRule" id="PRU00335"/>
    </source>
</evidence>
<feature type="DNA-binding region" description="H-T-H motif" evidence="2">
    <location>
        <begin position="138"/>
        <end position="157"/>
    </location>
</feature>
<feature type="domain" description="HTH tetR-type" evidence="4">
    <location>
        <begin position="115"/>
        <end position="175"/>
    </location>
</feature>
<dbReference type="EMBL" id="FMUB01000001">
    <property type="protein sequence ID" value="SCX00217.1"/>
    <property type="molecule type" value="Genomic_DNA"/>
</dbReference>
<dbReference type="InterPro" id="IPR009057">
    <property type="entry name" value="Homeodomain-like_sf"/>
</dbReference>
<evidence type="ECO:0000313" key="6">
    <source>
        <dbReference type="Proteomes" id="UP000199707"/>
    </source>
</evidence>
<sequence length="270" mass="29253">MKPLLLSLAVVCGLVWGAPHAVAETPHGNFELHVQGRYDFHTWIWALAGCDGDFVRVQAISQPIANAFPYSGDAQLADGRYTLAVDVPDGLRCGNVYYGPVIPTHDVYSWDAVTRSGTLSSSFAAAVRLASHGYDNCQIRSVAAAAELAASTVYLHFPSKDDLLPACLHDWLQDFDEGACSEQADLVRNRIVGIFSNAMGEDFSVQLRQSVADMFTDVWMTNISVVAQQRRTTSELMQGLARVIVAIKQCDSRGQPSRGSGTVSANEDVA</sequence>
<dbReference type="STRING" id="1502745.SAMN02799620_00059"/>
<dbReference type="AlphaFoldDB" id="A0A1G4V2K9"/>
<dbReference type="GO" id="GO:0003677">
    <property type="term" value="F:DNA binding"/>
    <property type="evidence" value="ECO:0007669"/>
    <property type="project" value="UniProtKB-UniRule"/>
</dbReference>
<dbReference type="Pfam" id="PF00440">
    <property type="entry name" value="TetR_N"/>
    <property type="match status" value="1"/>
</dbReference>
<accession>A0A1G4V2K9</accession>
<protein>
    <submittedName>
        <fullName evidence="5">Transcriptional regulator, TetR family</fullName>
    </submittedName>
</protein>
<feature type="signal peptide" evidence="3">
    <location>
        <begin position="1"/>
        <end position="23"/>
    </location>
</feature>
<feature type="chain" id="PRO_5011443013" evidence="3">
    <location>
        <begin position="24"/>
        <end position="270"/>
    </location>
</feature>
<name>A0A1G4V2K9_9MYCO</name>
<dbReference type="Proteomes" id="UP000199707">
    <property type="component" value="Unassembled WGS sequence"/>
</dbReference>
<keyword evidence="1 2" id="KW-0238">DNA-binding</keyword>
<proteinExistence type="predicted"/>
<dbReference type="SUPFAM" id="SSF46689">
    <property type="entry name" value="Homeodomain-like"/>
    <property type="match status" value="1"/>
</dbReference>
<evidence type="ECO:0000256" key="1">
    <source>
        <dbReference type="ARBA" id="ARBA00023125"/>
    </source>
</evidence>
<dbReference type="PROSITE" id="PS50977">
    <property type="entry name" value="HTH_TETR_2"/>
    <property type="match status" value="1"/>
</dbReference>
<evidence type="ECO:0000256" key="3">
    <source>
        <dbReference type="SAM" id="SignalP"/>
    </source>
</evidence>
<evidence type="ECO:0000313" key="5">
    <source>
        <dbReference type="EMBL" id="SCX00217.1"/>
    </source>
</evidence>
<dbReference type="Gene3D" id="1.10.357.10">
    <property type="entry name" value="Tetracycline Repressor, domain 2"/>
    <property type="match status" value="1"/>
</dbReference>
<gene>
    <name evidence="5" type="ORF">SAMN02799620_00059</name>
</gene>
<dbReference type="RefSeq" id="WP_090352927.1">
    <property type="nucleotide sequence ID" value="NZ_FMUB01000001.1"/>
</dbReference>
<dbReference type="InterPro" id="IPR001647">
    <property type="entry name" value="HTH_TetR"/>
</dbReference>
<evidence type="ECO:0000259" key="4">
    <source>
        <dbReference type="PROSITE" id="PS50977"/>
    </source>
</evidence>